<comment type="caution">
    <text evidence="3">The sequence shown here is derived from an EMBL/GenBank/DDBJ whole genome shotgun (WGS) entry which is preliminary data.</text>
</comment>
<dbReference type="InterPro" id="IPR001611">
    <property type="entry name" value="Leu-rich_rpt"/>
</dbReference>
<dbReference type="Proteomes" id="UP000678393">
    <property type="component" value="Unassembled WGS sequence"/>
</dbReference>
<dbReference type="PANTHER" id="PTHR48051:SF21">
    <property type="entry name" value="CALPONIN-HOMOLOGY (CH) DOMAIN-CONTAINING PROTEIN"/>
    <property type="match status" value="1"/>
</dbReference>
<dbReference type="SUPFAM" id="SSF52075">
    <property type="entry name" value="Outer arm dynein light chain 1"/>
    <property type="match status" value="1"/>
</dbReference>
<keyword evidence="1" id="KW-0433">Leucine-rich repeat</keyword>
<dbReference type="OrthoDB" id="6159054at2759"/>
<evidence type="ECO:0000256" key="1">
    <source>
        <dbReference type="ARBA" id="ARBA00022614"/>
    </source>
</evidence>
<name>A0A8S4A3E4_9EUPU</name>
<dbReference type="Pfam" id="PF00560">
    <property type="entry name" value="LRR_1"/>
    <property type="match status" value="2"/>
</dbReference>
<gene>
    <name evidence="3" type="ORF">CUNI_LOCUS19174</name>
</gene>
<evidence type="ECO:0008006" key="5">
    <source>
        <dbReference type="Google" id="ProtNLM"/>
    </source>
</evidence>
<evidence type="ECO:0000313" key="3">
    <source>
        <dbReference type="EMBL" id="CAG5133616.1"/>
    </source>
</evidence>
<dbReference type="EMBL" id="CAJHNH020006346">
    <property type="protein sequence ID" value="CAG5133616.1"/>
    <property type="molecule type" value="Genomic_DNA"/>
</dbReference>
<dbReference type="InterPro" id="IPR050216">
    <property type="entry name" value="LRR_domain-containing"/>
</dbReference>
<keyword evidence="4" id="KW-1185">Reference proteome</keyword>
<dbReference type="Gene3D" id="3.80.10.10">
    <property type="entry name" value="Ribonuclease Inhibitor"/>
    <property type="match status" value="1"/>
</dbReference>
<evidence type="ECO:0000313" key="4">
    <source>
        <dbReference type="Proteomes" id="UP000678393"/>
    </source>
</evidence>
<proteinExistence type="predicted"/>
<protein>
    <recommendedName>
        <fullName evidence="5">Leucine-rich repeat protein soc-2 homolog</fullName>
    </recommendedName>
</protein>
<feature type="non-terminal residue" evidence="3">
    <location>
        <position position="1"/>
    </location>
</feature>
<dbReference type="GO" id="GO:0005737">
    <property type="term" value="C:cytoplasm"/>
    <property type="evidence" value="ECO:0007669"/>
    <property type="project" value="TreeGrafter"/>
</dbReference>
<feature type="non-terminal residue" evidence="3">
    <location>
        <position position="81"/>
    </location>
</feature>
<dbReference type="PANTHER" id="PTHR48051">
    <property type="match status" value="1"/>
</dbReference>
<keyword evidence="2" id="KW-0677">Repeat</keyword>
<accession>A0A8S4A3E4</accession>
<dbReference type="AlphaFoldDB" id="A0A8S4A3E4"/>
<evidence type="ECO:0000256" key="2">
    <source>
        <dbReference type="ARBA" id="ARBA00022737"/>
    </source>
</evidence>
<sequence>DVSCNEISHIPLQIGDMSSLRCLNLRRNYLIELPVEISRLQLYRLDFANNRIARIPTVFRKMETLEQLILDHNPLSSPPAH</sequence>
<reference evidence="3" key="1">
    <citation type="submission" date="2021-04" db="EMBL/GenBank/DDBJ databases">
        <authorList>
            <consortium name="Molecular Ecology Group"/>
        </authorList>
    </citation>
    <scope>NUCLEOTIDE SEQUENCE</scope>
</reference>
<organism evidence="3 4">
    <name type="scientific">Candidula unifasciata</name>
    <dbReference type="NCBI Taxonomy" id="100452"/>
    <lineage>
        <taxon>Eukaryota</taxon>
        <taxon>Metazoa</taxon>
        <taxon>Spiralia</taxon>
        <taxon>Lophotrochozoa</taxon>
        <taxon>Mollusca</taxon>
        <taxon>Gastropoda</taxon>
        <taxon>Heterobranchia</taxon>
        <taxon>Euthyneura</taxon>
        <taxon>Panpulmonata</taxon>
        <taxon>Eupulmonata</taxon>
        <taxon>Stylommatophora</taxon>
        <taxon>Helicina</taxon>
        <taxon>Helicoidea</taxon>
        <taxon>Geomitridae</taxon>
        <taxon>Candidula</taxon>
    </lineage>
</organism>
<dbReference type="InterPro" id="IPR032675">
    <property type="entry name" value="LRR_dom_sf"/>
</dbReference>